<evidence type="ECO:0000256" key="4">
    <source>
        <dbReference type="ARBA" id="ARBA00022777"/>
    </source>
</evidence>
<dbReference type="PROSITE" id="PS00108">
    <property type="entry name" value="PROTEIN_KINASE_ST"/>
    <property type="match status" value="1"/>
</dbReference>
<reference evidence="7 8" key="1">
    <citation type="submission" date="2023-05" db="EMBL/GenBank/DDBJ databases">
        <title>B98-5 Cell Line De Novo Hybrid Assembly: An Optical Mapping Approach.</title>
        <authorList>
            <person name="Kananen K."/>
            <person name="Auerbach J.A."/>
            <person name="Kautto E."/>
            <person name="Blachly J.S."/>
        </authorList>
    </citation>
    <scope>NUCLEOTIDE SEQUENCE [LARGE SCALE GENOMIC DNA]</scope>
    <source>
        <strain evidence="7">B95-8</strain>
        <tissue evidence="7">Cell line</tissue>
    </source>
</reference>
<dbReference type="PANTHER" id="PTHR24355">
    <property type="entry name" value="G PROTEIN-COUPLED RECEPTOR KINASE/RIBOSOMAL PROTEIN S6 KINASE"/>
    <property type="match status" value="1"/>
</dbReference>
<organism evidence="7 8">
    <name type="scientific">Saguinus oedipus</name>
    <name type="common">Cotton-top tamarin</name>
    <name type="synonym">Oedipomidas oedipus</name>
    <dbReference type="NCBI Taxonomy" id="9490"/>
    <lineage>
        <taxon>Eukaryota</taxon>
        <taxon>Metazoa</taxon>
        <taxon>Chordata</taxon>
        <taxon>Craniata</taxon>
        <taxon>Vertebrata</taxon>
        <taxon>Euteleostomi</taxon>
        <taxon>Mammalia</taxon>
        <taxon>Eutheria</taxon>
        <taxon>Euarchontoglires</taxon>
        <taxon>Primates</taxon>
        <taxon>Haplorrhini</taxon>
        <taxon>Platyrrhini</taxon>
        <taxon>Cebidae</taxon>
        <taxon>Callitrichinae</taxon>
        <taxon>Saguinus</taxon>
    </lineage>
</organism>
<keyword evidence="3" id="KW-0547">Nucleotide-binding</keyword>
<keyword evidence="4 7" id="KW-0418">Kinase</keyword>
<protein>
    <submittedName>
        <fullName evidence="7">G protein-coupled receptor kinase 6</fullName>
    </submittedName>
</protein>
<dbReference type="Gene3D" id="1.10.510.10">
    <property type="entry name" value="Transferase(Phosphotransferase) domain 1"/>
    <property type="match status" value="1"/>
</dbReference>
<evidence type="ECO:0000259" key="6">
    <source>
        <dbReference type="PROSITE" id="PS50011"/>
    </source>
</evidence>
<keyword evidence="2" id="KW-0808">Transferase</keyword>
<dbReference type="PROSITE" id="PS50011">
    <property type="entry name" value="PROTEIN_KINASE_DOM"/>
    <property type="match status" value="1"/>
</dbReference>
<feature type="domain" description="Protein kinase" evidence="6">
    <location>
        <begin position="1"/>
        <end position="94"/>
    </location>
</feature>
<evidence type="ECO:0000256" key="3">
    <source>
        <dbReference type="ARBA" id="ARBA00022741"/>
    </source>
</evidence>
<keyword evidence="7" id="KW-0675">Receptor</keyword>
<evidence type="ECO:0000313" key="7">
    <source>
        <dbReference type="EMBL" id="KAK2112426.1"/>
    </source>
</evidence>
<proteinExistence type="predicted"/>
<dbReference type="Proteomes" id="UP001266305">
    <property type="component" value="Unassembled WGS sequence"/>
</dbReference>
<evidence type="ECO:0000313" key="8">
    <source>
        <dbReference type="Proteomes" id="UP001266305"/>
    </source>
</evidence>
<evidence type="ECO:0000256" key="5">
    <source>
        <dbReference type="ARBA" id="ARBA00022840"/>
    </source>
</evidence>
<dbReference type="InterPro" id="IPR008271">
    <property type="entry name" value="Ser/Thr_kinase_AS"/>
</dbReference>
<evidence type="ECO:0000256" key="2">
    <source>
        <dbReference type="ARBA" id="ARBA00022679"/>
    </source>
</evidence>
<dbReference type="InterPro" id="IPR000719">
    <property type="entry name" value="Prot_kinase_dom"/>
</dbReference>
<gene>
    <name evidence="7" type="primary">GRK6_3</name>
    <name evidence="7" type="ORF">P7K49_012173</name>
</gene>
<dbReference type="Gene3D" id="3.30.200.20">
    <property type="entry name" value="Phosphorylase Kinase, domain 1"/>
    <property type="match status" value="1"/>
</dbReference>
<name>A0ABQ9VSQ7_SAGOE</name>
<comment type="caution">
    <text evidence="7">The sequence shown here is derived from an EMBL/GenBank/DDBJ whole genome shotgun (WGS) entry which is preliminary data.</text>
</comment>
<accession>A0ABQ9VSQ7</accession>
<evidence type="ECO:0000256" key="1">
    <source>
        <dbReference type="ARBA" id="ARBA00022527"/>
    </source>
</evidence>
<dbReference type="SUPFAM" id="SSF56112">
    <property type="entry name" value="Protein kinase-like (PK-like)"/>
    <property type="match status" value="1"/>
</dbReference>
<keyword evidence="5" id="KW-0067">ATP-binding</keyword>
<dbReference type="EMBL" id="JASSZA010000005">
    <property type="protein sequence ID" value="KAK2112426.1"/>
    <property type="molecule type" value="Genomic_DNA"/>
</dbReference>
<keyword evidence="8" id="KW-1185">Reference proteome</keyword>
<dbReference type="InterPro" id="IPR011009">
    <property type="entry name" value="Kinase-like_dom_sf"/>
</dbReference>
<dbReference type="PANTHER" id="PTHR24355:SF15">
    <property type="entry name" value="G PROTEIN-COUPLED RECEPTOR KINASE 6"/>
    <property type="match status" value="1"/>
</dbReference>
<dbReference type="Pfam" id="PF00069">
    <property type="entry name" value="Pkinase"/>
    <property type="match status" value="1"/>
</dbReference>
<sequence length="94" mass="10531">MALIEKQILEKVSSRFVVGLACACETKDVLMLMNRGDLKFHICNMGHAGFSTARADLHREHIVYRDLKPENILLDDHGHIRISDLGLAVHVPEG</sequence>
<dbReference type="GO" id="GO:0016301">
    <property type="term" value="F:kinase activity"/>
    <property type="evidence" value="ECO:0007669"/>
    <property type="project" value="UniProtKB-KW"/>
</dbReference>
<keyword evidence="1" id="KW-0723">Serine/threonine-protein kinase</keyword>